<accession>A0ABD3F170</accession>
<evidence type="ECO:0000313" key="2">
    <source>
        <dbReference type="Proteomes" id="UP001632037"/>
    </source>
</evidence>
<proteinExistence type="predicted"/>
<keyword evidence="2" id="KW-1185">Reference proteome</keyword>
<dbReference type="EMBL" id="JBIMZQ010000042">
    <property type="protein sequence ID" value="KAL3660252.1"/>
    <property type="molecule type" value="Genomic_DNA"/>
</dbReference>
<name>A0ABD3F170_9STRA</name>
<dbReference type="AlphaFoldDB" id="A0ABD3F170"/>
<reference evidence="1 2" key="1">
    <citation type="submission" date="2024-09" db="EMBL/GenBank/DDBJ databases">
        <title>Genome sequencing and assembly of Phytophthora oleae, isolate VK10A, causative agent of rot of olive drupes.</title>
        <authorList>
            <person name="Conti Taguali S."/>
            <person name="Riolo M."/>
            <person name="La Spada F."/>
            <person name="Cacciola S.O."/>
            <person name="Dionisio G."/>
        </authorList>
    </citation>
    <scope>NUCLEOTIDE SEQUENCE [LARGE SCALE GENOMIC DNA]</scope>
    <source>
        <strain evidence="1 2">VK10A</strain>
    </source>
</reference>
<protein>
    <submittedName>
        <fullName evidence="1">Uncharacterized protein</fullName>
    </submittedName>
</protein>
<comment type="caution">
    <text evidence="1">The sequence shown here is derived from an EMBL/GenBank/DDBJ whole genome shotgun (WGS) entry which is preliminary data.</text>
</comment>
<evidence type="ECO:0000313" key="1">
    <source>
        <dbReference type="EMBL" id="KAL3660252.1"/>
    </source>
</evidence>
<organism evidence="1 2">
    <name type="scientific">Phytophthora oleae</name>
    <dbReference type="NCBI Taxonomy" id="2107226"/>
    <lineage>
        <taxon>Eukaryota</taxon>
        <taxon>Sar</taxon>
        <taxon>Stramenopiles</taxon>
        <taxon>Oomycota</taxon>
        <taxon>Peronosporomycetes</taxon>
        <taxon>Peronosporales</taxon>
        <taxon>Peronosporaceae</taxon>
        <taxon>Phytophthora</taxon>
    </lineage>
</organism>
<dbReference type="Proteomes" id="UP001632037">
    <property type="component" value="Unassembled WGS sequence"/>
</dbReference>
<sequence length="54" mass="6020">MKLNGTETVLWNYDNAHGLNQMRSASQLACILTLVGYSMSFLSHNTESLQDDTV</sequence>
<gene>
    <name evidence="1" type="ORF">V7S43_014782</name>
</gene>